<gene>
    <name evidence="1" type="ORF">HNQ59_003014</name>
</gene>
<dbReference type="InterPro" id="IPR036513">
    <property type="entry name" value="STAS_dom_sf"/>
</dbReference>
<reference evidence="1 2" key="1">
    <citation type="submission" date="2020-08" db="EMBL/GenBank/DDBJ databases">
        <title>Genomic Encyclopedia of Type Strains, Phase IV (KMG-IV): sequencing the most valuable type-strain genomes for metagenomic binning, comparative biology and taxonomic classification.</title>
        <authorList>
            <person name="Goeker M."/>
        </authorList>
    </citation>
    <scope>NUCLEOTIDE SEQUENCE [LARGE SCALE GENOMIC DNA]</scope>
    <source>
        <strain evidence="1 2">DSM 27165</strain>
    </source>
</reference>
<dbReference type="Gene3D" id="3.40.50.10600">
    <property type="entry name" value="SpoIIaa-like domains"/>
    <property type="match status" value="1"/>
</dbReference>
<dbReference type="InterPro" id="IPR021866">
    <property type="entry name" value="SpoIIAA-like"/>
</dbReference>
<organism evidence="1 2">
    <name type="scientific">Chitinivorax tropicus</name>
    <dbReference type="NCBI Taxonomy" id="714531"/>
    <lineage>
        <taxon>Bacteria</taxon>
        <taxon>Pseudomonadati</taxon>
        <taxon>Pseudomonadota</taxon>
        <taxon>Betaproteobacteria</taxon>
        <taxon>Chitinivorax</taxon>
    </lineage>
</organism>
<evidence type="ECO:0000313" key="1">
    <source>
        <dbReference type="EMBL" id="MBB5019706.1"/>
    </source>
</evidence>
<keyword evidence="2" id="KW-1185">Reference proteome</keyword>
<evidence type="ECO:0000313" key="2">
    <source>
        <dbReference type="Proteomes" id="UP000575898"/>
    </source>
</evidence>
<dbReference type="InterPro" id="IPR038396">
    <property type="entry name" value="SpoIIAA-like_sf"/>
</dbReference>
<accession>A0A840MTL0</accession>
<dbReference type="Proteomes" id="UP000575898">
    <property type="component" value="Unassembled WGS sequence"/>
</dbReference>
<comment type="caution">
    <text evidence="1">The sequence shown here is derived from an EMBL/GenBank/DDBJ whole genome shotgun (WGS) entry which is preliminary data.</text>
</comment>
<dbReference type="EMBL" id="JACHHY010000019">
    <property type="protein sequence ID" value="MBB5019706.1"/>
    <property type="molecule type" value="Genomic_DNA"/>
</dbReference>
<dbReference type="SUPFAM" id="SSF52091">
    <property type="entry name" value="SpoIIaa-like"/>
    <property type="match status" value="1"/>
</dbReference>
<dbReference type="RefSeq" id="WP_184040995.1">
    <property type="nucleotide sequence ID" value="NZ_JACHHY010000019.1"/>
</dbReference>
<proteinExistence type="predicted"/>
<protein>
    <recommendedName>
        <fullName evidence="3">STAS/SEC14 domain-containing protein</fullName>
    </recommendedName>
</protein>
<dbReference type="AlphaFoldDB" id="A0A840MTL0"/>
<name>A0A840MTL0_9PROT</name>
<sequence length="114" mass="13213">MITIQQTGKTVNVAVFGEFMLADYKQFEEEVLYAIKFHGKPNLLMDLRDMTGYTLDVAWEEIKFTRAHAAEFGKVAVVTHDQWVAWSAWMSRLFIDFEVQLFDTLQAAESWVAE</sequence>
<dbReference type="Pfam" id="PF11964">
    <property type="entry name" value="SpoIIAA-like"/>
    <property type="match status" value="1"/>
</dbReference>
<evidence type="ECO:0008006" key="3">
    <source>
        <dbReference type="Google" id="ProtNLM"/>
    </source>
</evidence>